<evidence type="ECO:0000313" key="2">
    <source>
        <dbReference type="Proteomes" id="UP000319148"/>
    </source>
</evidence>
<dbReference type="RefSeq" id="WP_139938443.1">
    <property type="nucleotide sequence ID" value="NZ_JBHSYP010000022.1"/>
</dbReference>
<reference evidence="2" key="1">
    <citation type="submission" date="2019-06" db="EMBL/GenBank/DDBJ databases">
        <title>The complete genome of Emcibacter congregatus ZYLT.</title>
        <authorList>
            <person name="Zhao Z."/>
        </authorList>
    </citation>
    <scope>NUCLEOTIDE SEQUENCE [LARGE SCALE GENOMIC DNA]</scope>
    <source>
        <strain evidence="2">MCCC 1A06723</strain>
    </source>
</reference>
<protein>
    <submittedName>
        <fullName evidence="1">Uncharacterized protein</fullName>
    </submittedName>
</protein>
<comment type="caution">
    <text evidence="1">The sequence shown here is derived from an EMBL/GenBank/DDBJ whole genome shotgun (WGS) entry which is preliminary data.</text>
</comment>
<dbReference type="AlphaFoldDB" id="A0A501PTR0"/>
<dbReference type="Proteomes" id="UP000319148">
    <property type="component" value="Unassembled WGS sequence"/>
</dbReference>
<proteinExistence type="predicted"/>
<name>A0A501PTR0_9PROT</name>
<gene>
    <name evidence="1" type="ORF">FIV46_03560</name>
</gene>
<organism evidence="1 2">
    <name type="scientific">Emcibacter nanhaiensis</name>
    <dbReference type="NCBI Taxonomy" id="1505037"/>
    <lineage>
        <taxon>Bacteria</taxon>
        <taxon>Pseudomonadati</taxon>
        <taxon>Pseudomonadota</taxon>
        <taxon>Alphaproteobacteria</taxon>
        <taxon>Emcibacterales</taxon>
        <taxon>Emcibacteraceae</taxon>
        <taxon>Emcibacter</taxon>
    </lineage>
</organism>
<dbReference type="EMBL" id="VFIY01000004">
    <property type="protein sequence ID" value="TPD63166.1"/>
    <property type="molecule type" value="Genomic_DNA"/>
</dbReference>
<keyword evidence="2" id="KW-1185">Reference proteome</keyword>
<evidence type="ECO:0000313" key="1">
    <source>
        <dbReference type="EMBL" id="TPD63166.1"/>
    </source>
</evidence>
<accession>A0A501PTR0</accession>
<sequence>MINLKYDNHCKHYKIALNILMFSHKDWCGRFFEAIEHIDSMGLKDWPDGLYERYRKCAEGVAKLKEQLRDRGQTEEDLKTQFYDIGYEFSDIYLDLERANQSSSCRRTLISH</sequence>